<evidence type="ECO:0000256" key="1">
    <source>
        <dbReference type="ARBA" id="ARBA00004496"/>
    </source>
</evidence>
<feature type="region of interest" description="C-terminal hotdog fold" evidence="7">
    <location>
        <begin position="594"/>
        <end position="734"/>
    </location>
</feature>
<comment type="caution">
    <text evidence="11">The sequence shown here is derived from an EMBL/GenBank/DDBJ whole genome shotgun (WGS) entry which is preliminary data.</text>
</comment>
<dbReference type="GO" id="GO:0016746">
    <property type="term" value="F:acyltransferase activity"/>
    <property type="evidence" value="ECO:0007669"/>
    <property type="project" value="UniProtKB-KW"/>
</dbReference>
<feature type="region of interest" description="Disordered" evidence="8">
    <location>
        <begin position="1303"/>
        <end position="1336"/>
    </location>
</feature>
<dbReference type="Pfam" id="PF14765">
    <property type="entry name" value="PS-DH"/>
    <property type="match status" value="1"/>
</dbReference>
<feature type="active site" description="Proton donor; for dehydratase activity" evidence="7">
    <location>
        <position position="654"/>
    </location>
</feature>
<dbReference type="EMBL" id="JAUSZI010000002">
    <property type="protein sequence ID" value="MDQ1031869.1"/>
    <property type="molecule type" value="Genomic_DNA"/>
</dbReference>
<keyword evidence="3" id="KW-0596">Phosphopantetheine</keyword>
<organism evidence="11 12">
    <name type="scientific">Streptomyces umbrinus</name>
    <dbReference type="NCBI Taxonomy" id="67370"/>
    <lineage>
        <taxon>Bacteria</taxon>
        <taxon>Bacillati</taxon>
        <taxon>Actinomycetota</taxon>
        <taxon>Actinomycetes</taxon>
        <taxon>Kitasatosporales</taxon>
        <taxon>Streptomycetaceae</taxon>
        <taxon>Streptomyces</taxon>
        <taxon>Streptomyces phaeochromogenes group</taxon>
    </lineage>
</organism>
<dbReference type="InterPro" id="IPR001227">
    <property type="entry name" value="Ac_transferase_dom_sf"/>
</dbReference>
<dbReference type="InterPro" id="IPR013968">
    <property type="entry name" value="PKS_KR"/>
</dbReference>
<reference evidence="11 12" key="1">
    <citation type="submission" date="2023-07" db="EMBL/GenBank/DDBJ databases">
        <title>Comparative genomics of wheat-associated soil bacteria to identify genetic determinants of phenazine resistance.</title>
        <authorList>
            <person name="Mouncey N."/>
        </authorList>
    </citation>
    <scope>NUCLEOTIDE SEQUENCE [LARGE SCALE GENOMIC DNA]</scope>
    <source>
        <strain evidence="11 12">V2I4</strain>
    </source>
</reference>
<dbReference type="SMART" id="SM00826">
    <property type="entry name" value="PKS_DH"/>
    <property type="match status" value="1"/>
</dbReference>
<dbReference type="InterPro" id="IPR049900">
    <property type="entry name" value="PKS_mFAS_DH"/>
</dbReference>
<feature type="domain" description="Carrier" evidence="9">
    <location>
        <begin position="1218"/>
        <end position="1300"/>
    </location>
</feature>
<dbReference type="InterPro" id="IPR036736">
    <property type="entry name" value="ACP-like_sf"/>
</dbReference>
<dbReference type="EC" id="2.3.1.292" evidence="11"/>
<name>A0ABU0TAP2_9ACTN</name>
<dbReference type="InterPro" id="IPR042104">
    <property type="entry name" value="PKS_dehydratase_sf"/>
</dbReference>
<dbReference type="SMART" id="SM00827">
    <property type="entry name" value="PKS_AT"/>
    <property type="match status" value="1"/>
</dbReference>
<evidence type="ECO:0000256" key="5">
    <source>
        <dbReference type="ARBA" id="ARBA00022679"/>
    </source>
</evidence>
<keyword evidence="6" id="KW-0045">Antibiotic biosynthesis</keyword>
<protein>
    <submittedName>
        <fullName evidence="11">Phthiocerol/phenolphthiocerol synthesis type-I polyketide synthase D</fullName>
        <ecNumber evidence="11">2.3.1.292</ecNumber>
    </submittedName>
</protein>
<feature type="region of interest" description="N-terminal hotdog fold" evidence="7">
    <location>
        <begin position="458"/>
        <end position="581"/>
    </location>
</feature>
<dbReference type="Gene3D" id="3.40.366.10">
    <property type="entry name" value="Malonyl-Coenzyme A Acyl Carrier Protein, domain 2"/>
    <property type="match status" value="1"/>
</dbReference>
<comment type="subcellular location">
    <subcellularLocation>
        <location evidence="1">Cytoplasm</location>
    </subcellularLocation>
</comment>
<keyword evidence="12" id="KW-1185">Reference proteome</keyword>
<dbReference type="InterPro" id="IPR020807">
    <property type="entry name" value="PKS_DH"/>
</dbReference>
<evidence type="ECO:0000259" key="10">
    <source>
        <dbReference type="PROSITE" id="PS52019"/>
    </source>
</evidence>
<keyword evidence="4" id="KW-0597">Phosphoprotein</keyword>
<evidence type="ECO:0000256" key="3">
    <source>
        <dbReference type="ARBA" id="ARBA00022450"/>
    </source>
</evidence>
<proteinExistence type="predicted"/>
<evidence type="ECO:0000256" key="8">
    <source>
        <dbReference type="SAM" id="MobiDB-lite"/>
    </source>
</evidence>
<sequence>MSEQMPAARPLLFPVSCRSLKGIRARAAGLSDWLTGPGADADLADVAHTLARRRSHLPVRGVVLAHDRHELMDRLHTLAAGESGEGIVAAEAARQGASDVVFVFSGYGSQWDGMGGGLLAEPAFAAVLDELEPIFRAEGRGSLRQLLTGTDLSQADASFVQPALFAMQVGLAVVWQEYGIRPAAVLGQSMGELAAAVVSGGLSLADAAHVILRRSEVMQRRMFGLGATAVVELPAQEVERRLRAGIDLEIAVYSSTRATVVAGDRNVMEDFLSSCEADGIATYPVRGGHAAGHSRFADHVVPELTALLSDVNGTTPSVRFYSTTLPDPRSTPAFDGAYWAANVRRPVRLLDAVNAAVADGLRTFIEVAPHPVAVRSLADTLADNEVSGVAVWESLRRGQSAGSAVLFGLARAHCRGLDVDWARLYPSGRLVDLPSTPWDHGQRQPVTGRVAVAAERTHPLLGVHVRLPSTPARHIWQTTLDTSRLTWLADHRLDELPLLPGTGYCEMALATACVAFEAKPEDIVLTEVAFRRLLPLASPVTVTTSLTVTGAGEGEVEIAGRQGDADIVHATAKVAVRTREPADTDTLDPNGLSGPFLSPAEVYSQLRGAGLHHGPAFAGLTGLSATGDLTLTRVSRPAAAQPDPRMGFHPALLDACLHGVAAELVRDTGQACLPEGVGSVRLTGELSDNVVCRARVRTDDRGCTADLEVYDEDGLLVAELLGVAFRYIDEDAFPASTDGLLYTLEYEPVPLPTESGSPPTGTWLVCGGGAEEEFSAQLLTQMERAGLRPTLLDSADHSEWTLETETDAPAVQGVVLLGWETGRTTSDGPDATVGADRRLLSMVQLAAGLVRSSEAAGSPRLYAVTRGACPPTGEIPFDLAQSGLVGLTRSLRAERPELRPTLVDLDPQPDPVQLVRELCSAAADDEVVWRGGVRHVARLNPMKADRPAAPERTVVRPGGGYVVTGGTGGLGLATARWLAERGAGCVVLNGRSVPGPDTARGIEEIRATGTRVVVVLGDIAEPGVADLVMRAVTEVGARVRGVVHAAGVLDDALVTDLDAERIGRVWSAKAVGAWRLHLATPEDGVDWWIGYSSSAALLDAPGQANYAAANACLDAIAWWRHAHGLPALSVNWGPWAEIGGARESSVGGLGKIRPREAFTALEELLAHGCTQAGVVRLGRDFSTVFPEIRRSSYFARIVAGLAQDLADTARFDRHRLQAMSLEAVRHAVTGRLTERIRPLLRHRTTRLPLGTPLVHLGLDSLAAVRIKNALRDDFGLDIPVSRLLQGVSVTALATEIVAGLTDQAKEPTEPAAGQAERRIRSRRTRTAQQARRRRPQ</sequence>
<dbReference type="InterPro" id="IPR020806">
    <property type="entry name" value="PKS_PP-bd"/>
</dbReference>
<dbReference type="Pfam" id="PF00698">
    <property type="entry name" value="Acyl_transf_1"/>
    <property type="match status" value="1"/>
</dbReference>
<dbReference type="PROSITE" id="PS52019">
    <property type="entry name" value="PKS_MFAS_DH"/>
    <property type="match status" value="1"/>
</dbReference>
<evidence type="ECO:0000256" key="2">
    <source>
        <dbReference type="ARBA" id="ARBA00004792"/>
    </source>
</evidence>
<evidence type="ECO:0000313" key="11">
    <source>
        <dbReference type="EMBL" id="MDQ1031869.1"/>
    </source>
</evidence>
<dbReference type="RefSeq" id="WP_307528298.1">
    <property type="nucleotide sequence ID" value="NZ_JAUSZI010000002.1"/>
</dbReference>
<dbReference type="SMART" id="SM00823">
    <property type="entry name" value="PKS_PP"/>
    <property type="match status" value="1"/>
</dbReference>
<dbReference type="SMART" id="SM00822">
    <property type="entry name" value="PKS_KR"/>
    <property type="match status" value="1"/>
</dbReference>
<dbReference type="InterPro" id="IPR057326">
    <property type="entry name" value="KR_dom"/>
</dbReference>
<accession>A0ABU0TAP2</accession>
<dbReference type="Proteomes" id="UP001230328">
    <property type="component" value="Unassembled WGS sequence"/>
</dbReference>
<keyword evidence="5 11" id="KW-0808">Transferase</keyword>
<dbReference type="PANTHER" id="PTHR43775">
    <property type="entry name" value="FATTY ACID SYNTHASE"/>
    <property type="match status" value="1"/>
</dbReference>
<dbReference type="Pfam" id="PF08659">
    <property type="entry name" value="KR"/>
    <property type="match status" value="1"/>
</dbReference>
<gene>
    <name evidence="11" type="ORF">QF035_009451</name>
</gene>
<feature type="active site" description="Proton acceptor; for dehydratase activity" evidence="7">
    <location>
        <position position="491"/>
    </location>
</feature>
<dbReference type="PROSITE" id="PS50075">
    <property type="entry name" value="CARRIER"/>
    <property type="match status" value="1"/>
</dbReference>
<dbReference type="InterPro" id="IPR009081">
    <property type="entry name" value="PP-bd_ACP"/>
</dbReference>
<dbReference type="Gene3D" id="3.30.70.3290">
    <property type="match status" value="1"/>
</dbReference>
<evidence type="ECO:0000256" key="7">
    <source>
        <dbReference type="PROSITE-ProRule" id="PRU01363"/>
    </source>
</evidence>
<keyword evidence="11" id="KW-0012">Acyltransferase</keyword>
<dbReference type="SUPFAM" id="SSF51735">
    <property type="entry name" value="NAD(P)-binding Rossmann-fold domains"/>
    <property type="match status" value="2"/>
</dbReference>
<dbReference type="CDD" id="cd08955">
    <property type="entry name" value="KR_2_FAS_SDR_x"/>
    <property type="match status" value="1"/>
</dbReference>
<feature type="compositionally biased region" description="Basic residues" evidence="8">
    <location>
        <begin position="1319"/>
        <end position="1336"/>
    </location>
</feature>
<dbReference type="InterPro" id="IPR036291">
    <property type="entry name" value="NAD(P)-bd_dom_sf"/>
</dbReference>
<dbReference type="Pfam" id="PF00550">
    <property type="entry name" value="PP-binding"/>
    <property type="match status" value="1"/>
</dbReference>
<dbReference type="InterPro" id="IPR016035">
    <property type="entry name" value="Acyl_Trfase/lysoPLipase"/>
</dbReference>
<evidence type="ECO:0000313" key="12">
    <source>
        <dbReference type="Proteomes" id="UP001230328"/>
    </source>
</evidence>
<dbReference type="Pfam" id="PF22336">
    <property type="entry name" value="RhiE-like_linker"/>
    <property type="match status" value="1"/>
</dbReference>
<dbReference type="InterPro" id="IPR049551">
    <property type="entry name" value="PKS_DH_C"/>
</dbReference>
<dbReference type="Gene3D" id="3.10.129.110">
    <property type="entry name" value="Polyketide synthase dehydratase"/>
    <property type="match status" value="1"/>
</dbReference>
<dbReference type="Pfam" id="PF21089">
    <property type="entry name" value="PKS_DH_N"/>
    <property type="match status" value="1"/>
</dbReference>
<dbReference type="SUPFAM" id="SSF52151">
    <property type="entry name" value="FabD/lysophospholipase-like"/>
    <property type="match status" value="1"/>
</dbReference>
<evidence type="ECO:0000256" key="4">
    <source>
        <dbReference type="ARBA" id="ARBA00022553"/>
    </source>
</evidence>
<feature type="domain" description="PKS/mFAS DH" evidence="10">
    <location>
        <begin position="458"/>
        <end position="734"/>
    </location>
</feature>
<dbReference type="Gene3D" id="1.10.1200.10">
    <property type="entry name" value="ACP-like"/>
    <property type="match status" value="1"/>
</dbReference>
<dbReference type="InterPro" id="IPR049552">
    <property type="entry name" value="PKS_DH_N"/>
</dbReference>
<dbReference type="InterPro" id="IPR054514">
    <property type="entry name" value="RhiE-like_linker"/>
</dbReference>
<dbReference type="InterPro" id="IPR014043">
    <property type="entry name" value="Acyl_transferase_dom"/>
</dbReference>
<dbReference type="PANTHER" id="PTHR43775:SF37">
    <property type="entry name" value="SI:DKEY-61P9.11"/>
    <property type="match status" value="1"/>
</dbReference>
<evidence type="ECO:0000259" key="9">
    <source>
        <dbReference type="PROSITE" id="PS50075"/>
    </source>
</evidence>
<dbReference type="Gene3D" id="3.40.50.720">
    <property type="entry name" value="NAD(P)-binding Rossmann-like Domain"/>
    <property type="match status" value="1"/>
</dbReference>
<evidence type="ECO:0000256" key="6">
    <source>
        <dbReference type="ARBA" id="ARBA00023194"/>
    </source>
</evidence>
<dbReference type="SUPFAM" id="SSF47336">
    <property type="entry name" value="ACP-like"/>
    <property type="match status" value="1"/>
</dbReference>
<dbReference type="InterPro" id="IPR050091">
    <property type="entry name" value="PKS_NRPS_Biosynth_Enz"/>
</dbReference>
<comment type="pathway">
    <text evidence="2">Antibiotic biosynthesis.</text>
</comment>